<dbReference type="Pfam" id="PF01955">
    <property type="entry name" value="CbiZ"/>
    <property type="match status" value="1"/>
</dbReference>
<evidence type="ECO:0000313" key="2">
    <source>
        <dbReference type="Proteomes" id="UP000732619"/>
    </source>
</evidence>
<organism evidence="1 2">
    <name type="scientific">Methanobrevibacter olleyae</name>
    <dbReference type="NCBI Taxonomy" id="294671"/>
    <lineage>
        <taxon>Archaea</taxon>
        <taxon>Methanobacteriati</taxon>
        <taxon>Methanobacteriota</taxon>
        <taxon>Methanomada group</taxon>
        <taxon>Methanobacteria</taxon>
        <taxon>Methanobacteriales</taxon>
        <taxon>Methanobacteriaceae</taxon>
        <taxon>Methanobrevibacter</taxon>
    </lineage>
</organism>
<accession>A0A8T3VRW3</accession>
<name>A0A8T3VRW3_METOL</name>
<reference evidence="1" key="1">
    <citation type="submission" date="2019-04" db="EMBL/GenBank/DDBJ databases">
        <title>Evolution of Biomass-Degrading Anaerobic Consortia Revealed by Metagenomics.</title>
        <authorList>
            <person name="Peng X."/>
        </authorList>
    </citation>
    <scope>NUCLEOTIDE SEQUENCE</scope>
    <source>
        <strain evidence="1">SIG14</strain>
    </source>
</reference>
<sequence length="379" mass="42624">MPIDDKNQEFELIMKTSDGDEILKNSDTVLVRFGPKRNGIVSSWLNGGYNEDLSAVFNHQLSQENIDKYGDGGILDFLKDLSADFYNDLDLRSDKLSGLITSADMNSYSIACESYRDIEVTAITTAGARVNAVSAGDIASYYEINADYRYDLEEDESNGQNNNQNPNKPGTINTILLINTKLDESSLLLAEMIAVEAKAVALRDLMVSSNYSNEIATGTGTDGIAIFSNIDCENFTDNVSKHAKIGELIGKVVIDSIKEALAKLQWLTPTYQLNALVRLDRFQYNLDDFYRSYLPMHMKMDDEDDKVKFIVSLIEISKNPELVSYVSLIIHLLDQYRYGLLSKKTVLKASNSILENQFDKDEWISMKLLLDYIIRTQLA</sequence>
<evidence type="ECO:0000313" key="1">
    <source>
        <dbReference type="EMBL" id="MBE6512740.1"/>
    </source>
</evidence>
<dbReference type="InterPro" id="IPR002808">
    <property type="entry name" value="AdoCbi_amidolase"/>
</dbReference>
<dbReference type="PANTHER" id="PTHR35336">
    <property type="entry name" value="ADENOSYLCOBINAMIDE AMIDOHYDROLASE"/>
    <property type="match status" value="1"/>
</dbReference>
<dbReference type="EMBL" id="SUTG01000028">
    <property type="protein sequence ID" value="MBE6512740.1"/>
    <property type="molecule type" value="Genomic_DNA"/>
</dbReference>
<protein>
    <submittedName>
        <fullName evidence="1">Adenosylcobinamide amidohydrolase</fullName>
    </submittedName>
</protein>
<dbReference type="Proteomes" id="UP000732619">
    <property type="component" value="Unassembled WGS sequence"/>
</dbReference>
<proteinExistence type="predicted"/>
<comment type="caution">
    <text evidence="1">The sequence shown here is derived from an EMBL/GenBank/DDBJ whole genome shotgun (WGS) entry which is preliminary data.</text>
</comment>
<gene>
    <name evidence="1" type="ORF">E7Z75_06330</name>
</gene>
<dbReference type="PANTHER" id="PTHR35336:SF5">
    <property type="entry name" value="ADENOSYLCOBINAMIDE AMIDOHYDROLASE"/>
    <property type="match status" value="1"/>
</dbReference>
<dbReference type="InterPro" id="IPR052209">
    <property type="entry name" value="CbiZ"/>
</dbReference>
<dbReference type="AlphaFoldDB" id="A0A8T3VRW3"/>